<gene>
    <name evidence="1" type="ORF">G3580_00225</name>
</gene>
<dbReference type="CDD" id="cd10933">
    <property type="entry name" value="CE4_u9"/>
    <property type="match status" value="1"/>
</dbReference>
<dbReference type="KEGG" id="azq:G3580_00225"/>
<dbReference type="EMBL" id="CP048836">
    <property type="protein sequence ID" value="QID16186.1"/>
    <property type="molecule type" value="Genomic_DNA"/>
</dbReference>
<dbReference type="GO" id="GO:0005975">
    <property type="term" value="P:carbohydrate metabolic process"/>
    <property type="evidence" value="ECO:0007669"/>
    <property type="project" value="InterPro"/>
</dbReference>
<dbReference type="AlphaFoldDB" id="A0A6C1AXW7"/>
<protein>
    <submittedName>
        <fullName evidence="1">Polysaccharide deacetylase</fullName>
    </submittedName>
</protein>
<proteinExistence type="predicted"/>
<dbReference type="InterPro" id="IPR011330">
    <property type="entry name" value="Glyco_hydro/deAcase_b/a-brl"/>
</dbReference>
<evidence type="ECO:0000313" key="2">
    <source>
        <dbReference type="Proteomes" id="UP000501991"/>
    </source>
</evidence>
<sequence>MLDVFFTIDVEIWCDGWTDIDRKFPEAYRKYILGPTSRGDYGLPFQLQMLADHGVLGTCFVEPLFSTRFGPQPLADIVGLIQDQGQDVQLHMHTEWVDESIKPLIADTSTKRQHLFHYTLEEQTELIRAGAAMLAEAGASGIEAFRAGSFGFNLDTLRALATNGIRFDSSYNATMFGPASGVRPGEQLIEPVECENVVEYPMTVFTDGLGSPRHTQLTSCSFGELESLLWQSLEAGRKSFVILSHNFELLNPGKTAPDPVVIARLEKLCRFFERHRDSFRTCGFKDLAPHIVDTQPAPLRTSFMKTGRRILEQAYRRKYS</sequence>
<dbReference type="Proteomes" id="UP000501991">
    <property type="component" value="Chromosome"/>
</dbReference>
<evidence type="ECO:0000313" key="1">
    <source>
        <dbReference type="EMBL" id="QID16186.1"/>
    </source>
</evidence>
<name>A0A6C1AXW7_9RHOO</name>
<accession>A0A6C1AXW7</accession>
<reference evidence="1 2" key="1">
    <citation type="submission" date="2020-02" db="EMBL/GenBank/DDBJ databases">
        <title>Nitrogenibacter mangrovi gen. nov., sp. nov. isolated from mangrove sediment, a denitrifying betaproteobacterium.</title>
        <authorList>
            <person name="Liao H."/>
            <person name="Tian Y."/>
        </authorList>
    </citation>
    <scope>NUCLEOTIDE SEQUENCE [LARGE SCALE GENOMIC DNA]</scope>
    <source>
        <strain evidence="1 2">M9-3-2</strain>
    </source>
</reference>
<dbReference type="SUPFAM" id="SSF88713">
    <property type="entry name" value="Glycoside hydrolase/deacetylase"/>
    <property type="match status" value="1"/>
</dbReference>
<dbReference type="Gene3D" id="3.20.20.370">
    <property type="entry name" value="Glycoside hydrolase/deacetylase"/>
    <property type="match status" value="1"/>
</dbReference>
<dbReference type="RefSeq" id="WP_173763351.1">
    <property type="nucleotide sequence ID" value="NZ_CP048836.1"/>
</dbReference>
<keyword evidence="2" id="KW-1185">Reference proteome</keyword>
<organism evidence="1 2">
    <name type="scientific">Nitrogeniibacter mangrovi</name>
    <dbReference type="NCBI Taxonomy" id="2016596"/>
    <lineage>
        <taxon>Bacteria</taxon>
        <taxon>Pseudomonadati</taxon>
        <taxon>Pseudomonadota</taxon>
        <taxon>Betaproteobacteria</taxon>
        <taxon>Rhodocyclales</taxon>
        <taxon>Zoogloeaceae</taxon>
        <taxon>Nitrogeniibacter</taxon>
    </lineage>
</organism>